<dbReference type="SUPFAM" id="SSF48576">
    <property type="entry name" value="Terpenoid synthases"/>
    <property type="match status" value="1"/>
</dbReference>
<dbReference type="AlphaFoldDB" id="A0A176VE43"/>
<keyword evidence="2" id="KW-1185">Reference proteome</keyword>
<sequence length="283" mass="32005">MKSKTLKLQRPTAAKCIIKELVLLLQVLESPDFSHKPLIVLISIPPAGQVVSLIVFQQVGEMRIPDFEHRFPKAQLNPLTAECMDISHDWMVSLGIDKELDPILEVKMGAFMSGVRELWLEYIKDMPAECTSRQAEVFVDRIIEHKRANRLPDSLFYGEDMQNLLAACSDIVCWHNDIFSFQRAKVLKCLRRYGDFGGRIPQTSDFGEGILALEQRSCGAHIFAINSRMELKFGGAVGLSRPRMLANFQPQSLDLKLLKKLAAQCSRFRIGFQIKVRVGSAGW</sequence>
<protein>
    <submittedName>
        <fullName evidence="1">Uncharacterized protein</fullName>
    </submittedName>
</protein>
<dbReference type="Gene3D" id="1.10.600.10">
    <property type="entry name" value="Farnesyl Diphosphate Synthase"/>
    <property type="match status" value="1"/>
</dbReference>
<dbReference type="EMBL" id="LVLJ01004027">
    <property type="protein sequence ID" value="OAE18662.1"/>
    <property type="molecule type" value="Genomic_DNA"/>
</dbReference>
<accession>A0A176VE43</accession>
<comment type="caution">
    <text evidence="1">The sequence shown here is derived from an EMBL/GenBank/DDBJ whole genome shotgun (WGS) entry which is preliminary data.</text>
</comment>
<dbReference type="Proteomes" id="UP000077202">
    <property type="component" value="Unassembled WGS sequence"/>
</dbReference>
<dbReference type="Pfam" id="PF19086">
    <property type="entry name" value="Terpene_syn_C_2"/>
    <property type="match status" value="1"/>
</dbReference>
<evidence type="ECO:0000313" key="1">
    <source>
        <dbReference type="EMBL" id="OAE18662.1"/>
    </source>
</evidence>
<organism evidence="1 2">
    <name type="scientific">Marchantia polymorpha subsp. ruderalis</name>
    <dbReference type="NCBI Taxonomy" id="1480154"/>
    <lineage>
        <taxon>Eukaryota</taxon>
        <taxon>Viridiplantae</taxon>
        <taxon>Streptophyta</taxon>
        <taxon>Embryophyta</taxon>
        <taxon>Marchantiophyta</taxon>
        <taxon>Marchantiopsida</taxon>
        <taxon>Marchantiidae</taxon>
        <taxon>Marchantiales</taxon>
        <taxon>Marchantiaceae</taxon>
        <taxon>Marchantia</taxon>
    </lineage>
</organism>
<evidence type="ECO:0000313" key="2">
    <source>
        <dbReference type="Proteomes" id="UP000077202"/>
    </source>
</evidence>
<reference evidence="1" key="1">
    <citation type="submission" date="2016-03" db="EMBL/GenBank/DDBJ databases">
        <title>Mechanisms controlling the formation of the plant cell surface in tip-growing cells are functionally conserved among land plants.</title>
        <authorList>
            <person name="Honkanen S."/>
            <person name="Jones V.A."/>
            <person name="Morieri G."/>
            <person name="Champion C."/>
            <person name="Hetherington A.J."/>
            <person name="Kelly S."/>
            <person name="Saint-Marcoux D."/>
            <person name="Proust H."/>
            <person name="Prescott H."/>
            <person name="Dolan L."/>
        </authorList>
    </citation>
    <scope>NUCLEOTIDE SEQUENCE [LARGE SCALE GENOMIC DNA]</scope>
    <source>
        <tissue evidence="1">Whole gametophyte</tissue>
    </source>
</reference>
<dbReference type="InterPro" id="IPR008949">
    <property type="entry name" value="Isoprenoid_synthase_dom_sf"/>
</dbReference>
<proteinExistence type="predicted"/>
<name>A0A176VE43_MARPO</name>
<gene>
    <name evidence="1" type="ORF">AXG93_3810s1330</name>
</gene>